<organism evidence="9 10">
    <name type="scientific">Burhinus bistriatus</name>
    <dbReference type="NCBI Taxonomy" id="240201"/>
    <lineage>
        <taxon>Eukaryota</taxon>
        <taxon>Metazoa</taxon>
        <taxon>Chordata</taxon>
        <taxon>Craniata</taxon>
        <taxon>Vertebrata</taxon>
        <taxon>Euteleostomi</taxon>
        <taxon>Archelosauria</taxon>
        <taxon>Archosauria</taxon>
        <taxon>Dinosauria</taxon>
        <taxon>Saurischia</taxon>
        <taxon>Theropoda</taxon>
        <taxon>Coelurosauria</taxon>
        <taxon>Aves</taxon>
        <taxon>Neognathae</taxon>
        <taxon>Neoaves</taxon>
        <taxon>Charadriiformes</taxon>
        <taxon>Burhinidae</taxon>
        <taxon>Burhinus</taxon>
    </lineage>
</organism>
<evidence type="ECO:0000256" key="7">
    <source>
        <dbReference type="PROSITE-ProRule" id="PRU00042"/>
    </source>
</evidence>
<dbReference type="SUPFAM" id="SSF57667">
    <property type="entry name" value="beta-beta-alpha zinc fingers"/>
    <property type="match status" value="1"/>
</dbReference>
<dbReference type="PANTHER" id="PTHR23226:SF416">
    <property type="entry name" value="FI01424P"/>
    <property type="match status" value="1"/>
</dbReference>
<keyword evidence="2" id="KW-0479">Metal-binding</keyword>
<dbReference type="PANTHER" id="PTHR23226">
    <property type="entry name" value="ZINC FINGER AND SCAN DOMAIN-CONTAINING"/>
    <property type="match status" value="1"/>
</dbReference>
<dbReference type="AlphaFoldDB" id="A0A7K4TBZ3"/>
<dbReference type="InterPro" id="IPR013087">
    <property type="entry name" value="Znf_C2H2_type"/>
</dbReference>
<evidence type="ECO:0000256" key="5">
    <source>
        <dbReference type="ARBA" id="ARBA00022833"/>
    </source>
</evidence>
<dbReference type="GO" id="GO:0008270">
    <property type="term" value="F:zinc ion binding"/>
    <property type="evidence" value="ECO:0007669"/>
    <property type="project" value="UniProtKB-KW"/>
</dbReference>
<reference evidence="9 10" key="1">
    <citation type="submission" date="2019-09" db="EMBL/GenBank/DDBJ databases">
        <title>Bird 10,000 Genomes (B10K) Project - Family phase.</title>
        <authorList>
            <person name="Zhang G."/>
        </authorList>
    </citation>
    <scope>NUCLEOTIDE SEQUENCE [LARGE SCALE GENOMIC DNA]</scope>
    <source>
        <strain evidence="9">B10K-DU-001-64</strain>
        <tissue evidence="9">Muscle</tissue>
    </source>
</reference>
<keyword evidence="4 7" id="KW-0863">Zinc-finger</keyword>
<gene>
    <name evidence="9" type="primary">Znf517</name>
    <name evidence="9" type="ORF">BURBIS_R15891</name>
</gene>
<keyword evidence="10" id="KW-1185">Reference proteome</keyword>
<dbReference type="EMBL" id="VYXH01009795">
    <property type="protein sequence ID" value="NWQ95635.1"/>
    <property type="molecule type" value="Genomic_DNA"/>
</dbReference>
<keyword evidence="5" id="KW-0862">Zinc</keyword>
<dbReference type="Proteomes" id="UP000574691">
    <property type="component" value="Unassembled WGS sequence"/>
</dbReference>
<dbReference type="InterPro" id="IPR036236">
    <property type="entry name" value="Znf_C2H2_sf"/>
</dbReference>
<feature type="domain" description="C2H2-type" evidence="8">
    <location>
        <begin position="1"/>
        <end position="21"/>
    </location>
</feature>
<evidence type="ECO:0000256" key="6">
    <source>
        <dbReference type="ARBA" id="ARBA00023242"/>
    </source>
</evidence>
<feature type="non-terminal residue" evidence="9">
    <location>
        <position position="1"/>
    </location>
</feature>
<dbReference type="GO" id="GO:0005634">
    <property type="term" value="C:nucleus"/>
    <property type="evidence" value="ECO:0007669"/>
    <property type="project" value="UniProtKB-SubCell"/>
</dbReference>
<dbReference type="FunFam" id="3.30.160.60:FF:002343">
    <property type="entry name" value="Zinc finger protein 33A"/>
    <property type="match status" value="1"/>
</dbReference>
<accession>A0A7K4TBZ3</accession>
<evidence type="ECO:0000256" key="2">
    <source>
        <dbReference type="ARBA" id="ARBA00022723"/>
    </source>
</evidence>
<comment type="caution">
    <text evidence="9">The sequence shown here is derived from an EMBL/GenBank/DDBJ whole genome shotgun (WGS) entry which is preliminary data.</text>
</comment>
<keyword evidence="6" id="KW-0539">Nucleus</keyword>
<dbReference type="GO" id="GO:0000981">
    <property type="term" value="F:DNA-binding transcription factor activity, RNA polymerase II-specific"/>
    <property type="evidence" value="ECO:0007669"/>
    <property type="project" value="TreeGrafter"/>
</dbReference>
<dbReference type="PROSITE" id="PS50157">
    <property type="entry name" value="ZINC_FINGER_C2H2_2"/>
    <property type="match status" value="2"/>
</dbReference>
<evidence type="ECO:0000256" key="3">
    <source>
        <dbReference type="ARBA" id="ARBA00022737"/>
    </source>
</evidence>
<sequence length="65" mass="7679">KRFALKHHLLRHQHVHTGEKPFACSHGSHRFSQKQQLLHHQCIHTEERPFACGCCPKVFRNKTDL</sequence>
<dbReference type="Gene3D" id="3.30.160.60">
    <property type="entry name" value="Classic Zinc Finger"/>
    <property type="match status" value="2"/>
</dbReference>
<comment type="subcellular location">
    <subcellularLocation>
        <location evidence="1">Nucleus</location>
    </subcellularLocation>
</comment>
<evidence type="ECO:0000313" key="9">
    <source>
        <dbReference type="EMBL" id="NWQ95635.1"/>
    </source>
</evidence>
<name>A0A7K4TBZ3_9CHAR</name>
<keyword evidence="3" id="KW-0677">Repeat</keyword>
<evidence type="ECO:0000313" key="10">
    <source>
        <dbReference type="Proteomes" id="UP000574691"/>
    </source>
</evidence>
<dbReference type="GO" id="GO:0000978">
    <property type="term" value="F:RNA polymerase II cis-regulatory region sequence-specific DNA binding"/>
    <property type="evidence" value="ECO:0007669"/>
    <property type="project" value="TreeGrafter"/>
</dbReference>
<feature type="non-terminal residue" evidence="9">
    <location>
        <position position="65"/>
    </location>
</feature>
<evidence type="ECO:0000256" key="1">
    <source>
        <dbReference type="ARBA" id="ARBA00004123"/>
    </source>
</evidence>
<evidence type="ECO:0000256" key="4">
    <source>
        <dbReference type="ARBA" id="ARBA00022771"/>
    </source>
</evidence>
<feature type="domain" description="C2H2-type" evidence="8">
    <location>
        <begin position="22"/>
        <end position="49"/>
    </location>
</feature>
<evidence type="ECO:0000259" key="8">
    <source>
        <dbReference type="PROSITE" id="PS50157"/>
    </source>
</evidence>
<proteinExistence type="predicted"/>
<protein>
    <submittedName>
        <fullName evidence="9">ZN517 protein</fullName>
    </submittedName>
</protein>